<protein>
    <submittedName>
        <fullName evidence="2">Uncharacterized protein</fullName>
    </submittedName>
</protein>
<proteinExistence type="predicted"/>
<reference evidence="2 3" key="1">
    <citation type="submission" date="2024-08" db="EMBL/GenBank/DDBJ databases">
        <title>Genome mining of Saccharopolyspora cebuensis PGLac3 from Nigerian medicinal plant.</title>
        <authorList>
            <person name="Ezeobiora C.E."/>
            <person name="Igbokwe N.H."/>
            <person name="Amin D.H."/>
            <person name="Mendie U.E."/>
        </authorList>
    </citation>
    <scope>NUCLEOTIDE SEQUENCE [LARGE SCALE GENOMIC DNA]</scope>
    <source>
        <strain evidence="2 3">PGLac3</strain>
    </source>
</reference>
<dbReference type="EMBL" id="JBGEHV010000012">
    <property type="protein sequence ID" value="MEY8039601.1"/>
    <property type="molecule type" value="Genomic_DNA"/>
</dbReference>
<feature type="signal peptide" evidence="1">
    <location>
        <begin position="1"/>
        <end position="28"/>
    </location>
</feature>
<evidence type="ECO:0000313" key="2">
    <source>
        <dbReference type="EMBL" id="MEY8039601.1"/>
    </source>
</evidence>
<organism evidence="2 3">
    <name type="scientific">Saccharopolyspora cebuensis</name>
    <dbReference type="NCBI Taxonomy" id="418759"/>
    <lineage>
        <taxon>Bacteria</taxon>
        <taxon>Bacillati</taxon>
        <taxon>Actinomycetota</taxon>
        <taxon>Actinomycetes</taxon>
        <taxon>Pseudonocardiales</taxon>
        <taxon>Pseudonocardiaceae</taxon>
        <taxon>Saccharopolyspora</taxon>
    </lineage>
</organism>
<sequence>MKFNPGLIVGALVAALAATAGLGGVALAGTPQAPLHAPYAQAAAVVKADATVVRAKGVVQVDRVNAGRYCVTIADGIDWAKSTPQATIGPGGKWNGEIRVAAEPSKVCGKDPRKLGVYTGVNGAYADQPFNVLVP</sequence>
<evidence type="ECO:0000313" key="3">
    <source>
        <dbReference type="Proteomes" id="UP001564626"/>
    </source>
</evidence>
<name>A0ABV4CES4_9PSEU</name>
<comment type="caution">
    <text evidence="2">The sequence shown here is derived from an EMBL/GenBank/DDBJ whole genome shotgun (WGS) entry which is preliminary data.</text>
</comment>
<dbReference type="RefSeq" id="WP_345359422.1">
    <property type="nucleotide sequence ID" value="NZ_BAABII010000004.1"/>
</dbReference>
<keyword evidence="3" id="KW-1185">Reference proteome</keyword>
<evidence type="ECO:0000256" key="1">
    <source>
        <dbReference type="SAM" id="SignalP"/>
    </source>
</evidence>
<dbReference type="Proteomes" id="UP001564626">
    <property type="component" value="Unassembled WGS sequence"/>
</dbReference>
<keyword evidence="1" id="KW-0732">Signal</keyword>
<accession>A0ABV4CES4</accession>
<feature type="chain" id="PRO_5046829600" evidence="1">
    <location>
        <begin position="29"/>
        <end position="135"/>
    </location>
</feature>
<gene>
    <name evidence="2" type="ORF">AB8O55_09360</name>
</gene>